<sequence length="245" mass="27350">MAQPAKADPISSILEWLESIRQLYPICSIQKIVFLMWQTWKARNEKIFRGTPPWPPSTISKAAADHHQWSTCPRPHHNGSPPTQPTPLPDHSTPSPGTHVFEVHCDGSFFDEPQKAAYGVIVSNSHGQVCDGKAELMHCFSPVEAEAVALLEASRMAASLTAPCLVKTDCLQLVQAIERPPRTWPWRAAARLGKIKLVLDSNPQINVRHFCRKLNLKADWVARSCAKNQLPPQWLQIIDLVAPLL</sequence>
<evidence type="ECO:0000259" key="2">
    <source>
        <dbReference type="Pfam" id="PF13456"/>
    </source>
</evidence>
<keyword evidence="4" id="KW-1185">Reference proteome</keyword>
<dbReference type="PANTHER" id="PTHR47074:SF11">
    <property type="entry name" value="REVERSE TRANSCRIPTASE-LIKE PROTEIN"/>
    <property type="match status" value="1"/>
</dbReference>
<accession>A0AAV2CM62</accession>
<dbReference type="Proteomes" id="UP001497516">
    <property type="component" value="Chromosome 1"/>
</dbReference>
<organism evidence="3 4">
    <name type="scientific">Linum trigynum</name>
    <dbReference type="NCBI Taxonomy" id="586398"/>
    <lineage>
        <taxon>Eukaryota</taxon>
        <taxon>Viridiplantae</taxon>
        <taxon>Streptophyta</taxon>
        <taxon>Embryophyta</taxon>
        <taxon>Tracheophyta</taxon>
        <taxon>Spermatophyta</taxon>
        <taxon>Magnoliopsida</taxon>
        <taxon>eudicotyledons</taxon>
        <taxon>Gunneridae</taxon>
        <taxon>Pentapetalae</taxon>
        <taxon>rosids</taxon>
        <taxon>fabids</taxon>
        <taxon>Malpighiales</taxon>
        <taxon>Linaceae</taxon>
        <taxon>Linum</taxon>
    </lineage>
</organism>
<dbReference type="GO" id="GO:0003676">
    <property type="term" value="F:nucleic acid binding"/>
    <property type="evidence" value="ECO:0007669"/>
    <property type="project" value="InterPro"/>
</dbReference>
<dbReference type="GO" id="GO:0004523">
    <property type="term" value="F:RNA-DNA hybrid ribonuclease activity"/>
    <property type="evidence" value="ECO:0007669"/>
    <property type="project" value="InterPro"/>
</dbReference>
<feature type="region of interest" description="Disordered" evidence="1">
    <location>
        <begin position="51"/>
        <end position="97"/>
    </location>
</feature>
<dbReference type="SUPFAM" id="SSF53098">
    <property type="entry name" value="Ribonuclease H-like"/>
    <property type="match status" value="1"/>
</dbReference>
<dbReference type="InterPro" id="IPR002156">
    <property type="entry name" value="RNaseH_domain"/>
</dbReference>
<evidence type="ECO:0000313" key="4">
    <source>
        <dbReference type="Proteomes" id="UP001497516"/>
    </source>
</evidence>
<feature type="domain" description="RNase H type-1" evidence="2">
    <location>
        <begin position="105"/>
        <end position="225"/>
    </location>
</feature>
<dbReference type="CDD" id="cd06222">
    <property type="entry name" value="RNase_H_like"/>
    <property type="match status" value="1"/>
</dbReference>
<dbReference type="InterPro" id="IPR012337">
    <property type="entry name" value="RNaseH-like_sf"/>
</dbReference>
<proteinExistence type="predicted"/>
<gene>
    <name evidence="3" type="ORF">LTRI10_LOCUS4789</name>
</gene>
<evidence type="ECO:0000256" key="1">
    <source>
        <dbReference type="SAM" id="MobiDB-lite"/>
    </source>
</evidence>
<dbReference type="Gene3D" id="3.30.420.10">
    <property type="entry name" value="Ribonuclease H-like superfamily/Ribonuclease H"/>
    <property type="match status" value="1"/>
</dbReference>
<evidence type="ECO:0000313" key="3">
    <source>
        <dbReference type="EMBL" id="CAL1357134.1"/>
    </source>
</evidence>
<dbReference type="Pfam" id="PF13456">
    <property type="entry name" value="RVT_3"/>
    <property type="match status" value="1"/>
</dbReference>
<name>A0AAV2CM62_9ROSI</name>
<dbReference type="PANTHER" id="PTHR47074">
    <property type="entry name" value="BNAC02G40300D PROTEIN"/>
    <property type="match status" value="1"/>
</dbReference>
<protein>
    <recommendedName>
        <fullName evidence="2">RNase H type-1 domain-containing protein</fullName>
    </recommendedName>
</protein>
<dbReference type="InterPro" id="IPR036397">
    <property type="entry name" value="RNaseH_sf"/>
</dbReference>
<dbReference type="AlphaFoldDB" id="A0AAV2CM62"/>
<dbReference type="InterPro" id="IPR044730">
    <property type="entry name" value="RNase_H-like_dom_plant"/>
</dbReference>
<dbReference type="InterPro" id="IPR052929">
    <property type="entry name" value="RNase_H-like_EbsB-rel"/>
</dbReference>
<dbReference type="EMBL" id="OZ034813">
    <property type="protein sequence ID" value="CAL1357134.1"/>
    <property type="molecule type" value="Genomic_DNA"/>
</dbReference>
<reference evidence="3 4" key="1">
    <citation type="submission" date="2024-04" db="EMBL/GenBank/DDBJ databases">
        <authorList>
            <person name="Fracassetti M."/>
        </authorList>
    </citation>
    <scope>NUCLEOTIDE SEQUENCE [LARGE SCALE GENOMIC DNA]</scope>
</reference>